<organism evidence="2 3">
    <name type="scientific">Myodes glareolus</name>
    <name type="common">Bank vole</name>
    <name type="synonym">Clethrionomys glareolus</name>
    <dbReference type="NCBI Taxonomy" id="447135"/>
    <lineage>
        <taxon>Eukaryota</taxon>
        <taxon>Metazoa</taxon>
        <taxon>Chordata</taxon>
        <taxon>Craniata</taxon>
        <taxon>Vertebrata</taxon>
        <taxon>Euteleostomi</taxon>
        <taxon>Mammalia</taxon>
        <taxon>Eutheria</taxon>
        <taxon>Euarchontoglires</taxon>
        <taxon>Glires</taxon>
        <taxon>Rodentia</taxon>
        <taxon>Myomorpha</taxon>
        <taxon>Muroidea</taxon>
        <taxon>Cricetidae</taxon>
        <taxon>Arvicolinae</taxon>
        <taxon>Myodes</taxon>
    </lineage>
</organism>
<proteinExistence type="predicted"/>
<dbReference type="EMBL" id="JBBHLL010000458">
    <property type="protein sequence ID" value="KAK7802545.1"/>
    <property type="molecule type" value="Genomic_DNA"/>
</dbReference>
<evidence type="ECO:0000313" key="2">
    <source>
        <dbReference type="EMBL" id="KAK7802545.1"/>
    </source>
</evidence>
<evidence type="ECO:0000313" key="3">
    <source>
        <dbReference type="Proteomes" id="UP001488838"/>
    </source>
</evidence>
<dbReference type="AlphaFoldDB" id="A0AAW0HLK8"/>
<keyword evidence="3" id="KW-1185">Reference proteome</keyword>
<name>A0AAW0HLK8_MYOGA</name>
<dbReference type="Proteomes" id="UP001488838">
    <property type="component" value="Unassembled WGS sequence"/>
</dbReference>
<evidence type="ECO:0000256" key="1">
    <source>
        <dbReference type="SAM" id="MobiDB-lite"/>
    </source>
</evidence>
<feature type="region of interest" description="Disordered" evidence="1">
    <location>
        <begin position="29"/>
        <end position="62"/>
    </location>
</feature>
<gene>
    <name evidence="2" type="ORF">U0070_010162</name>
</gene>
<protein>
    <submittedName>
        <fullName evidence="2">Uncharacterized protein</fullName>
    </submittedName>
</protein>
<reference evidence="2 3" key="1">
    <citation type="journal article" date="2023" name="bioRxiv">
        <title>Conserved and derived expression patterns and positive selection on dental genes reveal complex evolutionary context of ever-growing rodent molars.</title>
        <authorList>
            <person name="Calamari Z.T."/>
            <person name="Song A."/>
            <person name="Cohen E."/>
            <person name="Akter M."/>
            <person name="Roy R.D."/>
            <person name="Hallikas O."/>
            <person name="Christensen M.M."/>
            <person name="Li P."/>
            <person name="Marangoni P."/>
            <person name="Jernvall J."/>
            <person name="Klein O.D."/>
        </authorList>
    </citation>
    <scope>NUCLEOTIDE SEQUENCE [LARGE SCALE GENOMIC DNA]</scope>
    <source>
        <strain evidence="2">V071</strain>
    </source>
</reference>
<accession>A0AAW0HLK8</accession>
<sequence>MAGDRTLCQLKVSGASILFQRLGAEWKDRGKRREVRTWRKPTTPNLLRPQRRPEDRRRAARRSSARLIVLVVTTYKRERDCILVYCCNACSPLEHCLLKVFHRFYEAVIHVYKNKKVPGEIGDGPGWP</sequence>
<comment type="caution">
    <text evidence="2">The sequence shown here is derived from an EMBL/GenBank/DDBJ whole genome shotgun (WGS) entry which is preliminary data.</text>
</comment>